<gene>
    <name evidence="3" type="ORF">E2C06_26075</name>
</gene>
<feature type="chain" id="PRO_5020362269" evidence="2">
    <location>
        <begin position="29"/>
        <end position="118"/>
    </location>
</feature>
<dbReference type="EMBL" id="SMSJ01000057">
    <property type="protein sequence ID" value="TDH59693.1"/>
    <property type="molecule type" value="Genomic_DNA"/>
</dbReference>
<feature type="region of interest" description="Disordered" evidence="1">
    <location>
        <begin position="96"/>
        <end position="118"/>
    </location>
</feature>
<evidence type="ECO:0000256" key="1">
    <source>
        <dbReference type="SAM" id="MobiDB-lite"/>
    </source>
</evidence>
<protein>
    <submittedName>
        <fullName evidence="3">Uncharacterized protein</fullName>
    </submittedName>
</protein>
<sequence length="118" mass="11951">MFPKFLSAPAFALAAALGVLALPASAEAYPRLSGGDDDQTVTYGPSLGETIVGGATARIQGGGRDQTGYAAWPGGRAREGRVGVLQGGGRDAAVQYLDGNPHRWAGTPADTDERGHGG</sequence>
<feature type="signal peptide" evidence="2">
    <location>
        <begin position="1"/>
        <end position="28"/>
    </location>
</feature>
<reference evidence="3 4" key="1">
    <citation type="journal article" date="2016" name="J. Microbiol.">
        <title>Dankookia rubra gen. nov., sp. nov., an alphaproteobacterium isolated from sediment of a shallow stream.</title>
        <authorList>
            <person name="Kim W.H."/>
            <person name="Kim D.H."/>
            <person name="Kang K."/>
            <person name="Ahn T.Y."/>
        </authorList>
    </citation>
    <scope>NUCLEOTIDE SEQUENCE [LARGE SCALE GENOMIC DNA]</scope>
    <source>
        <strain evidence="3 4">JCM30602</strain>
    </source>
</reference>
<comment type="caution">
    <text evidence="3">The sequence shown here is derived from an EMBL/GenBank/DDBJ whole genome shotgun (WGS) entry which is preliminary data.</text>
</comment>
<keyword evidence="2" id="KW-0732">Signal</keyword>
<evidence type="ECO:0000313" key="4">
    <source>
        <dbReference type="Proteomes" id="UP000295096"/>
    </source>
</evidence>
<dbReference type="OrthoDB" id="7277619at2"/>
<dbReference type="AlphaFoldDB" id="A0A4R5QAI8"/>
<accession>A0A4R5QAI8</accession>
<evidence type="ECO:0000256" key="2">
    <source>
        <dbReference type="SAM" id="SignalP"/>
    </source>
</evidence>
<dbReference type="RefSeq" id="WP_133291513.1">
    <property type="nucleotide sequence ID" value="NZ_SMSJ01000057.1"/>
</dbReference>
<proteinExistence type="predicted"/>
<dbReference type="Proteomes" id="UP000295096">
    <property type="component" value="Unassembled WGS sequence"/>
</dbReference>
<organism evidence="3 4">
    <name type="scientific">Dankookia rubra</name>
    <dbReference type="NCBI Taxonomy" id="1442381"/>
    <lineage>
        <taxon>Bacteria</taxon>
        <taxon>Pseudomonadati</taxon>
        <taxon>Pseudomonadota</taxon>
        <taxon>Alphaproteobacteria</taxon>
        <taxon>Acetobacterales</taxon>
        <taxon>Roseomonadaceae</taxon>
        <taxon>Dankookia</taxon>
    </lineage>
</organism>
<name>A0A4R5QAI8_9PROT</name>
<keyword evidence="4" id="KW-1185">Reference proteome</keyword>
<evidence type="ECO:0000313" key="3">
    <source>
        <dbReference type="EMBL" id="TDH59693.1"/>
    </source>
</evidence>